<dbReference type="PANTHER" id="PTHR30173:SF36">
    <property type="entry name" value="ECF RNA POLYMERASE SIGMA FACTOR SIGJ"/>
    <property type="match status" value="1"/>
</dbReference>
<protein>
    <submittedName>
        <fullName evidence="4">RNA polymerase sigma-70 factor, ECF subfamily</fullName>
    </submittedName>
</protein>
<dbReference type="Pfam" id="PF04542">
    <property type="entry name" value="Sigma70_r2"/>
    <property type="match status" value="1"/>
</dbReference>
<dbReference type="InterPro" id="IPR032710">
    <property type="entry name" value="NTF2-like_dom_sf"/>
</dbReference>
<gene>
    <name evidence="4" type="ORF">SAMN04488109_4274</name>
</gene>
<evidence type="ECO:0000259" key="2">
    <source>
        <dbReference type="Pfam" id="PF04542"/>
    </source>
</evidence>
<evidence type="ECO:0000313" key="4">
    <source>
        <dbReference type="EMBL" id="SHH54231.1"/>
    </source>
</evidence>
<proteinExistence type="predicted"/>
<evidence type="ECO:0000256" key="1">
    <source>
        <dbReference type="ARBA" id="ARBA00011344"/>
    </source>
</evidence>
<dbReference type="InterPro" id="IPR013325">
    <property type="entry name" value="RNA_pol_sigma_r2"/>
</dbReference>
<dbReference type="Gene3D" id="1.10.1740.10">
    <property type="match status" value="1"/>
</dbReference>
<sequence length="280" mass="31390">MKDYQRVLFPYAYNILGSADDAKDAIQDVMSAFLTANQEHVENEKNYLIRSVINRAITIKTKKKKLSYGDVWLPEPVATEGADTQADLKDIVSYSMLILLEQLTAKERAVFILKEAFSYSHEDISGVLSTTVETSRKILSRAKEKLKHQPPNTKSKTGSSSEILHHYIAAIRARNIEQLEALLSQDIAFHADGGAKMNIVAKYLSGAHEVSGLLLYIYDKYQTGFSIIPTEINHEPSLLFYSGSTLVSCQVFDLSPEGKILRINTIIDPEKLKNIQLPVR</sequence>
<dbReference type="CDD" id="cd06171">
    <property type="entry name" value="Sigma70_r4"/>
    <property type="match status" value="1"/>
</dbReference>
<dbReference type="Gene3D" id="3.10.450.50">
    <property type="match status" value="1"/>
</dbReference>
<evidence type="ECO:0000259" key="3">
    <source>
        <dbReference type="Pfam" id="PF08281"/>
    </source>
</evidence>
<name>A0A1M5TU80_9BACT</name>
<dbReference type="InterPro" id="IPR052704">
    <property type="entry name" value="ECF_Sigma-70_Domain"/>
</dbReference>
<feature type="domain" description="RNA polymerase sigma factor 70 region 4 type 2" evidence="3">
    <location>
        <begin position="99"/>
        <end position="146"/>
    </location>
</feature>
<dbReference type="AlphaFoldDB" id="A0A1M5TU80"/>
<dbReference type="InterPro" id="IPR036388">
    <property type="entry name" value="WH-like_DNA-bd_sf"/>
</dbReference>
<feature type="domain" description="RNA polymerase sigma-70 region 2" evidence="2">
    <location>
        <begin position="2"/>
        <end position="64"/>
    </location>
</feature>
<dbReference type="SUPFAM" id="SSF54427">
    <property type="entry name" value="NTF2-like"/>
    <property type="match status" value="1"/>
</dbReference>
<dbReference type="OrthoDB" id="3211555at2"/>
<dbReference type="InterPro" id="IPR013324">
    <property type="entry name" value="RNA_pol_sigma_r3/r4-like"/>
</dbReference>
<dbReference type="EMBL" id="FQWQ01000003">
    <property type="protein sequence ID" value="SHH54231.1"/>
    <property type="molecule type" value="Genomic_DNA"/>
</dbReference>
<dbReference type="GO" id="GO:0016987">
    <property type="term" value="F:sigma factor activity"/>
    <property type="evidence" value="ECO:0007669"/>
    <property type="project" value="InterPro"/>
</dbReference>
<keyword evidence="5" id="KW-1185">Reference proteome</keyword>
<dbReference type="InterPro" id="IPR007627">
    <property type="entry name" value="RNA_pol_sigma70_r2"/>
</dbReference>
<reference evidence="4 5" key="1">
    <citation type="submission" date="2016-11" db="EMBL/GenBank/DDBJ databases">
        <authorList>
            <person name="Jaros S."/>
            <person name="Januszkiewicz K."/>
            <person name="Wedrychowicz H."/>
        </authorList>
    </citation>
    <scope>NUCLEOTIDE SEQUENCE [LARGE SCALE GENOMIC DNA]</scope>
    <source>
        <strain evidence="4 5">DSM 24574</strain>
    </source>
</reference>
<accession>A0A1M5TU80</accession>
<comment type="subunit">
    <text evidence="1">Interacts transiently with the RNA polymerase catalytic core formed by RpoA, RpoB, RpoC and RpoZ (2 alpha, 1 beta, 1 beta' and 1 omega subunit) to form the RNA polymerase holoenzyme that can initiate transcription.</text>
</comment>
<organism evidence="4 5">
    <name type="scientific">Chryseolinea serpens</name>
    <dbReference type="NCBI Taxonomy" id="947013"/>
    <lineage>
        <taxon>Bacteria</taxon>
        <taxon>Pseudomonadati</taxon>
        <taxon>Bacteroidota</taxon>
        <taxon>Cytophagia</taxon>
        <taxon>Cytophagales</taxon>
        <taxon>Fulvivirgaceae</taxon>
        <taxon>Chryseolinea</taxon>
    </lineage>
</organism>
<dbReference type="PANTHER" id="PTHR30173">
    <property type="entry name" value="SIGMA 19 FACTOR"/>
    <property type="match status" value="1"/>
</dbReference>
<dbReference type="Pfam" id="PF08281">
    <property type="entry name" value="Sigma70_r4_2"/>
    <property type="match status" value="1"/>
</dbReference>
<dbReference type="Gene3D" id="1.10.10.10">
    <property type="entry name" value="Winged helix-like DNA-binding domain superfamily/Winged helix DNA-binding domain"/>
    <property type="match status" value="1"/>
</dbReference>
<dbReference type="SUPFAM" id="SSF88946">
    <property type="entry name" value="Sigma2 domain of RNA polymerase sigma factors"/>
    <property type="match status" value="1"/>
</dbReference>
<dbReference type="GO" id="GO:0006352">
    <property type="term" value="P:DNA-templated transcription initiation"/>
    <property type="evidence" value="ECO:0007669"/>
    <property type="project" value="InterPro"/>
</dbReference>
<dbReference type="InterPro" id="IPR013249">
    <property type="entry name" value="RNA_pol_sigma70_r4_t2"/>
</dbReference>
<evidence type="ECO:0000313" key="5">
    <source>
        <dbReference type="Proteomes" id="UP000184212"/>
    </source>
</evidence>
<dbReference type="SUPFAM" id="SSF88659">
    <property type="entry name" value="Sigma3 and sigma4 domains of RNA polymerase sigma factors"/>
    <property type="match status" value="1"/>
</dbReference>
<dbReference type="STRING" id="947013.SAMN04488109_4274"/>
<dbReference type="RefSeq" id="WP_073138025.1">
    <property type="nucleotide sequence ID" value="NZ_FQWQ01000003.1"/>
</dbReference>
<dbReference type="GO" id="GO:0003677">
    <property type="term" value="F:DNA binding"/>
    <property type="evidence" value="ECO:0007669"/>
    <property type="project" value="InterPro"/>
</dbReference>
<dbReference type="Proteomes" id="UP000184212">
    <property type="component" value="Unassembled WGS sequence"/>
</dbReference>